<name>A0A4R5K8C3_9BACL</name>
<evidence type="ECO:0000256" key="2">
    <source>
        <dbReference type="ARBA" id="ARBA00022448"/>
    </source>
</evidence>
<evidence type="ECO:0000259" key="8">
    <source>
        <dbReference type="PROSITE" id="PS50928"/>
    </source>
</evidence>
<dbReference type="CDD" id="cd06261">
    <property type="entry name" value="TM_PBP2"/>
    <property type="match status" value="1"/>
</dbReference>
<gene>
    <name evidence="9" type="ORF">E1757_33530</name>
</gene>
<accession>A0A4R5K8C3</accession>
<evidence type="ECO:0000256" key="4">
    <source>
        <dbReference type="ARBA" id="ARBA00022692"/>
    </source>
</evidence>
<keyword evidence="4 7" id="KW-0812">Transmembrane</keyword>
<comment type="caution">
    <text evidence="9">The sequence shown here is derived from an EMBL/GenBank/DDBJ whole genome shotgun (WGS) entry which is preliminary data.</text>
</comment>
<evidence type="ECO:0000313" key="10">
    <source>
        <dbReference type="Proteomes" id="UP000295636"/>
    </source>
</evidence>
<dbReference type="Pfam" id="PF00528">
    <property type="entry name" value="BPD_transp_1"/>
    <property type="match status" value="1"/>
</dbReference>
<feature type="transmembrane region" description="Helical" evidence="7">
    <location>
        <begin position="186"/>
        <end position="208"/>
    </location>
</feature>
<evidence type="ECO:0000256" key="1">
    <source>
        <dbReference type="ARBA" id="ARBA00004651"/>
    </source>
</evidence>
<dbReference type="GO" id="GO:0055085">
    <property type="term" value="P:transmembrane transport"/>
    <property type="evidence" value="ECO:0007669"/>
    <property type="project" value="InterPro"/>
</dbReference>
<proteinExistence type="inferred from homology"/>
<feature type="transmembrane region" description="Helical" evidence="7">
    <location>
        <begin position="109"/>
        <end position="130"/>
    </location>
</feature>
<feature type="transmembrane region" description="Helical" evidence="7">
    <location>
        <begin position="245"/>
        <end position="265"/>
    </location>
</feature>
<dbReference type="InterPro" id="IPR050901">
    <property type="entry name" value="BP-dep_ABC_trans_perm"/>
</dbReference>
<dbReference type="AlphaFoldDB" id="A0A4R5K8C3"/>
<evidence type="ECO:0000256" key="7">
    <source>
        <dbReference type="RuleBase" id="RU363032"/>
    </source>
</evidence>
<reference evidence="9 10" key="1">
    <citation type="submission" date="2019-03" db="EMBL/GenBank/DDBJ databases">
        <title>This is whole genome sequence of Paenibacillus sp MS74 strain.</title>
        <authorList>
            <person name="Trinh H.N."/>
        </authorList>
    </citation>
    <scope>NUCLEOTIDE SEQUENCE [LARGE SCALE GENOMIC DNA]</scope>
    <source>
        <strain evidence="9 10">MS74</strain>
    </source>
</reference>
<evidence type="ECO:0000256" key="6">
    <source>
        <dbReference type="ARBA" id="ARBA00023136"/>
    </source>
</evidence>
<evidence type="ECO:0000313" key="9">
    <source>
        <dbReference type="EMBL" id="TDF91052.1"/>
    </source>
</evidence>
<dbReference type="EMBL" id="SMRT01000031">
    <property type="protein sequence ID" value="TDF91052.1"/>
    <property type="molecule type" value="Genomic_DNA"/>
</dbReference>
<keyword evidence="2 7" id="KW-0813">Transport</keyword>
<dbReference type="SUPFAM" id="SSF161098">
    <property type="entry name" value="MetI-like"/>
    <property type="match status" value="1"/>
</dbReference>
<keyword evidence="5 7" id="KW-1133">Transmembrane helix</keyword>
<protein>
    <submittedName>
        <fullName evidence="9">Carbohydrate ABC transporter permease</fullName>
    </submittedName>
</protein>
<organism evidence="9 10">
    <name type="scientific">Paenibacillus piri</name>
    <dbReference type="NCBI Taxonomy" id="2547395"/>
    <lineage>
        <taxon>Bacteria</taxon>
        <taxon>Bacillati</taxon>
        <taxon>Bacillota</taxon>
        <taxon>Bacilli</taxon>
        <taxon>Bacillales</taxon>
        <taxon>Paenibacillaceae</taxon>
        <taxon>Paenibacillus</taxon>
    </lineage>
</organism>
<comment type="similarity">
    <text evidence="7">Belongs to the binding-protein-dependent transport system permease family.</text>
</comment>
<dbReference type="InterPro" id="IPR035906">
    <property type="entry name" value="MetI-like_sf"/>
</dbReference>
<evidence type="ECO:0000256" key="3">
    <source>
        <dbReference type="ARBA" id="ARBA00022475"/>
    </source>
</evidence>
<comment type="subcellular location">
    <subcellularLocation>
        <location evidence="1 7">Cell membrane</location>
        <topology evidence="1 7">Multi-pass membrane protein</topology>
    </subcellularLocation>
</comment>
<dbReference type="GO" id="GO:0005886">
    <property type="term" value="C:plasma membrane"/>
    <property type="evidence" value="ECO:0007669"/>
    <property type="project" value="UniProtKB-SubCell"/>
</dbReference>
<keyword evidence="3" id="KW-1003">Cell membrane</keyword>
<dbReference type="PANTHER" id="PTHR32243">
    <property type="entry name" value="MALTOSE TRANSPORT SYSTEM PERMEASE-RELATED"/>
    <property type="match status" value="1"/>
</dbReference>
<sequence>MKLTLPKLLDRAFILYIPMFLAMLFTIFPLFWVVVTALKRESDIVKLPIQYFPYPATFDNFYVAWNNVGFSKYFFNSLAVSGLTVVIVLVCSILVGYAISRFNFRGKKVFMLLLLCTQFVPGAMLLIPLFEIFRSLHLTSNLFALVIIYSTFQLPFNAILMSGFITNVPEQLEEAAMVDGCSRLKAIFLVIFPILLPGIVATMVYTFIGAWNEFLFALMLISKKALFTLPVGLRYMQGEYDIHYGALAAGSVISVIPVLILFAYVQKYLVQGMSAGAVKG</sequence>
<dbReference type="OrthoDB" id="9810086at2"/>
<feature type="domain" description="ABC transmembrane type-1" evidence="8">
    <location>
        <begin position="74"/>
        <end position="265"/>
    </location>
</feature>
<feature type="transmembrane region" description="Helical" evidence="7">
    <location>
        <begin position="142"/>
        <end position="165"/>
    </location>
</feature>
<dbReference type="InterPro" id="IPR000515">
    <property type="entry name" value="MetI-like"/>
</dbReference>
<keyword evidence="6 7" id="KW-0472">Membrane</keyword>
<feature type="transmembrane region" description="Helical" evidence="7">
    <location>
        <begin position="73"/>
        <end position="97"/>
    </location>
</feature>
<evidence type="ECO:0000256" key="5">
    <source>
        <dbReference type="ARBA" id="ARBA00022989"/>
    </source>
</evidence>
<dbReference type="PROSITE" id="PS50928">
    <property type="entry name" value="ABC_TM1"/>
    <property type="match status" value="1"/>
</dbReference>
<dbReference type="Gene3D" id="1.10.3720.10">
    <property type="entry name" value="MetI-like"/>
    <property type="match status" value="1"/>
</dbReference>
<keyword evidence="10" id="KW-1185">Reference proteome</keyword>
<feature type="transmembrane region" description="Helical" evidence="7">
    <location>
        <begin position="12"/>
        <end position="35"/>
    </location>
</feature>
<dbReference type="PANTHER" id="PTHR32243:SF18">
    <property type="entry name" value="INNER MEMBRANE ABC TRANSPORTER PERMEASE PROTEIN YCJP"/>
    <property type="match status" value="1"/>
</dbReference>
<dbReference type="Proteomes" id="UP000295636">
    <property type="component" value="Unassembled WGS sequence"/>
</dbReference>